<dbReference type="PANTHER" id="PTHR43399">
    <property type="entry name" value="SUBTILISIN-RELATED"/>
    <property type="match status" value="1"/>
</dbReference>
<evidence type="ECO:0000256" key="2">
    <source>
        <dbReference type="ARBA" id="ARBA00022670"/>
    </source>
</evidence>
<evidence type="ECO:0000256" key="1">
    <source>
        <dbReference type="ARBA" id="ARBA00011073"/>
    </source>
</evidence>
<evidence type="ECO:0000256" key="4">
    <source>
        <dbReference type="ARBA" id="ARBA00022825"/>
    </source>
</evidence>
<feature type="active site" description="Charge relay system" evidence="5">
    <location>
        <position position="215"/>
    </location>
</feature>
<evidence type="ECO:0000313" key="7">
    <source>
        <dbReference type="EMBL" id="MBO8449329.1"/>
    </source>
</evidence>
<name>A0A9D9EKU4_9BACT</name>
<dbReference type="GO" id="GO:0004252">
    <property type="term" value="F:serine-type endopeptidase activity"/>
    <property type="evidence" value="ECO:0007669"/>
    <property type="project" value="UniProtKB-UniRule"/>
</dbReference>
<dbReference type="AlphaFoldDB" id="A0A9D9EKU4"/>
<dbReference type="Pfam" id="PF00082">
    <property type="entry name" value="Peptidase_S8"/>
    <property type="match status" value="1"/>
</dbReference>
<feature type="domain" description="Peptidase S8/S53" evidence="6">
    <location>
        <begin position="207"/>
        <end position="502"/>
    </location>
</feature>
<dbReference type="GO" id="GO:0006508">
    <property type="term" value="P:proteolysis"/>
    <property type="evidence" value="ECO:0007669"/>
    <property type="project" value="UniProtKB-KW"/>
</dbReference>
<gene>
    <name evidence="7" type="ORF">IAC29_08670</name>
</gene>
<evidence type="ECO:0000313" key="8">
    <source>
        <dbReference type="Proteomes" id="UP000810252"/>
    </source>
</evidence>
<reference evidence="7" key="2">
    <citation type="journal article" date="2021" name="PeerJ">
        <title>Extensive microbial diversity within the chicken gut microbiome revealed by metagenomics and culture.</title>
        <authorList>
            <person name="Gilroy R."/>
            <person name="Ravi A."/>
            <person name="Getino M."/>
            <person name="Pursley I."/>
            <person name="Horton D.L."/>
            <person name="Alikhan N.F."/>
            <person name="Baker D."/>
            <person name="Gharbi K."/>
            <person name="Hall N."/>
            <person name="Watson M."/>
            <person name="Adriaenssens E.M."/>
            <person name="Foster-Nyarko E."/>
            <person name="Jarju S."/>
            <person name="Secka A."/>
            <person name="Antonio M."/>
            <person name="Oren A."/>
            <person name="Chaudhuri R.R."/>
            <person name="La Ragione R."/>
            <person name="Hildebrand F."/>
            <person name="Pallen M.J."/>
        </authorList>
    </citation>
    <scope>NUCLEOTIDE SEQUENCE</scope>
    <source>
        <strain evidence="7">20514</strain>
    </source>
</reference>
<evidence type="ECO:0000259" key="6">
    <source>
        <dbReference type="Pfam" id="PF00082"/>
    </source>
</evidence>
<dbReference type="Proteomes" id="UP000810252">
    <property type="component" value="Unassembled WGS sequence"/>
</dbReference>
<organism evidence="7 8">
    <name type="scientific">Candidatus Cryptobacteroides merdigallinarum</name>
    <dbReference type="NCBI Taxonomy" id="2840770"/>
    <lineage>
        <taxon>Bacteria</taxon>
        <taxon>Pseudomonadati</taxon>
        <taxon>Bacteroidota</taxon>
        <taxon>Bacteroidia</taxon>
        <taxon>Bacteroidales</taxon>
        <taxon>Candidatus Cryptobacteroides</taxon>
    </lineage>
</organism>
<dbReference type="InterPro" id="IPR015500">
    <property type="entry name" value="Peptidase_S8_subtilisin-rel"/>
</dbReference>
<dbReference type="InterPro" id="IPR023828">
    <property type="entry name" value="Peptidase_S8_Ser-AS"/>
</dbReference>
<keyword evidence="4 5" id="KW-0720">Serine protease</keyword>
<dbReference type="PROSITE" id="PS00138">
    <property type="entry name" value="SUBTILASE_SER"/>
    <property type="match status" value="1"/>
</dbReference>
<dbReference type="InterPro" id="IPR036852">
    <property type="entry name" value="Peptidase_S8/S53_dom_sf"/>
</dbReference>
<dbReference type="InterPro" id="IPR022398">
    <property type="entry name" value="Peptidase_S8_His-AS"/>
</dbReference>
<feature type="active site" description="Charge relay system" evidence="5">
    <location>
        <position position="267"/>
    </location>
</feature>
<keyword evidence="2 5" id="KW-0645">Protease</keyword>
<dbReference type="PRINTS" id="PR00723">
    <property type="entry name" value="SUBTILISIN"/>
</dbReference>
<dbReference type="SUPFAM" id="SSF52743">
    <property type="entry name" value="Subtilisin-like"/>
    <property type="match status" value="1"/>
</dbReference>
<dbReference type="EMBL" id="JADIMQ010000120">
    <property type="protein sequence ID" value="MBO8449329.1"/>
    <property type="molecule type" value="Genomic_DNA"/>
</dbReference>
<evidence type="ECO:0000256" key="3">
    <source>
        <dbReference type="ARBA" id="ARBA00022801"/>
    </source>
</evidence>
<comment type="similarity">
    <text evidence="1 5">Belongs to the peptidase S8 family.</text>
</comment>
<comment type="caution">
    <text evidence="7">The sequence shown here is derived from an EMBL/GenBank/DDBJ whole genome shotgun (WGS) entry which is preliminary data.</text>
</comment>
<evidence type="ECO:0000256" key="5">
    <source>
        <dbReference type="PROSITE-ProRule" id="PRU01240"/>
    </source>
</evidence>
<feature type="active site" description="Charge relay system" evidence="5">
    <location>
        <position position="465"/>
    </location>
</feature>
<keyword evidence="3 5" id="KW-0378">Hydrolase</keyword>
<proteinExistence type="inferred from homology"/>
<dbReference type="InterPro" id="IPR000209">
    <property type="entry name" value="Peptidase_S8/S53_dom"/>
</dbReference>
<protein>
    <submittedName>
        <fullName evidence="7">S8 family serine peptidase</fullName>
    </submittedName>
</protein>
<dbReference type="Gene3D" id="3.40.50.200">
    <property type="entry name" value="Peptidase S8/S53 domain"/>
    <property type="match status" value="1"/>
</dbReference>
<dbReference type="PROSITE" id="PS00137">
    <property type="entry name" value="SUBTILASE_HIS"/>
    <property type="match status" value="1"/>
</dbReference>
<dbReference type="PROSITE" id="PS51257">
    <property type="entry name" value="PROKAR_LIPOPROTEIN"/>
    <property type="match status" value="1"/>
</dbReference>
<sequence length="659" mass="69291">MRKTADTIILSAAVLLAACTKEPAPMQAPGPGLPETAAKIVNTPEDASASSILVCLDEESAAAAMAGRSLPEVDGVLDSLGAVSFERVMVYDPRDEELLKKYGLDRWYKVTFGEKIDPEQAAYALAGSVKVSKVQYNTVFHADFDRKAVRYVAKAQTVPMQDADFNDPYLGDQWHYYNPGDMSLSTYARAGADVNARDAWRLTCGDNRVIVAVLDEGVQYNHPDLAANMWTNPGEEVEDAFENDVHGYNFITGSGEITWDKEGDTGHGTHVAGTIAAVNNNGIGVCGIAGGSGQSDGVRIMTCQIFDGEASATADVAAAAIRYAALKGASIIQCSFGALGGNVTNDSDFEKGGAEAAALTYFIENARSCDAIKGKNGVKGKGGIAIFAAGNEAYPMAAYPGAYKGMVSVTAIGCDGLPANYTNYGPGCDIAAPGGEYYTGPVYSESTCILSTAVDDGYAYMQGTSMACPHVSGVAALGLSYALKCGKSYTRDEFMSLLLTSVNDIDGLLVGTKRTMYNSTIMQMPLDQFKGNMGSGTIDAWRLLMQIEGTPVIPVQAGVSQEIGLEPYFGGGASSLLLNGATVSVSEDDRNAIGLQTEPYIMYGKLYIRPTRTGAAKLTVTALVGGDSENSSDTPSGQVVTREISVISRSVVSGNGGWL</sequence>
<dbReference type="PANTHER" id="PTHR43399:SF4">
    <property type="entry name" value="CELL WALL-ASSOCIATED PROTEASE"/>
    <property type="match status" value="1"/>
</dbReference>
<dbReference type="InterPro" id="IPR051048">
    <property type="entry name" value="Peptidase_S8/S53_subtilisin"/>
</dbReference>
<dbReference type="PROSITE" id="PS51892">
    <property type="entry name" value="SUBTILASE"/>
    <property type="match status" value="1"/>
</dbReference>
<accession>A0A9D9EKU4</accession>
<reference evidence="7" key="1">
    <citation type="submission" date="2020-10" db="EMBL/GenBank/DDBJ databases">
        <authorList>
            <person name="Gilroy R."/>
        </authorList>
    </citation>
    <scope>NUCLEOTIDE SEQUENCE</scope>
    <source>
        <strain evidence="7">20514</strain>
    </source>
</reference>